<dbReference type="Proteomes" id="UP001151760">
    <property type="component" value="Unassembled WGS sequence"/>
</dbReference>
<proteinExistence type="predicted"/>
<organism evidence="2 3">
    <name type="scientific">Tanacetum coccineum</name>
    <dbReference type="NCBI Taxonomy" id="301880"/>
    <lineage>
        <taxon>Eukaryota</taxon>
        <taxon>Viridiplantae</taxon>
        <taxon>Streptophyta</taxon>
        <taxon>Embryophyta</taxon>
        <taxon>Tracheophyta</taxon>
        <taxon>Spermatophyta</taxon>
        <taxon>Magnoliopsida</taxon>
        <taxon>eudicotyledons</taxon>
        <taxon>Gunneridae</taxon>
        <taxon>Pentapetalae</taxon>
        <taxon>asterids</taxon>
        <taxon>campanulids</taxon>
        <taxon>Asterales</taxon>
        <taxon>Asteraceae</taxon>
        <taxon>Asteroideae</taxon>
        <taxon>Anthemideae</taxon>
        <taxon>Anthemidinae</taxon>
        <taxon>Tanacetum</taxon>
    </lineage>
</organism>
<name>A0ABQ5EYR6_9ASTR</name>
<comment type="caution">
    <text evidence="2">The sequence shown here is derived from an EMBL/GenBank/DDBJ whole genome shotgun (WGS) entry which is preliminary data.</text>
</comment>
<accession>A0ABQ5EYR6</accession>
<sequence>MNEIVDPQPIDDFLSSESESDDDIASIFPLIRSPSFKNGRRDEQSLHSDDVEDFWRTQDEWVVSGWRLYPKSSVHCSQFHPHTVGTFVVVEVFIQTIPRMACWNLLMVSRLCTYRSIRSLENSVSNLRLELPGNQTSVEVNRSDVRANKTDGGKSAERKKAFMVIGISSRRRRDLIRETWMPSGEKLLQLDREKGITLFTGGTTTLATTSSTFKEMGWFDVCADDAVVSLTAGGENLSDTE</sequence>
<reference evidence="2" key="2">
    <citation type="submission" date="2022-01" db="EMBL/GenBank/DDBJ databases">
        <authorList>
            <person name="Yamashiro T."/>
            <person name="Shiraishi A."/>
            <person name="Satake H."/>
            <person name="Nakayama K."/>
        </authorList>
    </citation>
    <scope>NUCLEOTIDE SEQUENCE</scope>
</reference>
<keyword evidence="3" id="KW-1185">Reference proteome</keyword>
<reference evidence="2" key="1">
    <citation type="journal article" date="2022" name="Int. J. Mol. Sci.">
        <title>Draft Genome of Tanacetum Coccineum: Genomic Comparison of Closely Related Tanacetum-Family Plants.</title>
        <authorList>
            <person name="Yamashiro T."/>
            <person name="Shiraishi A."/>
            <person name="Nakayama K."/>
            <person name="Satake H."/>
        </authorList>
    </citation>
    <scope>NUCLEOTIDE SEQUENCE</scope>
</reference>
<dbReference type="EMBL" id="BQNB010016812">
    <property type="protein sequence ID" value="GJT56069.1"/>
    <property type="molecule type" value="Genomic_DNA"/>
</dbReference>
<protein>
    <submittedName>
        <fullName evidence="2">Beta-1,3-galactosyltransferase 7-like protein isoform X2</fullName>
    </submittedName>
</protein>
<evidence type="ECO:0000313" key="3">
    <source>
        <dbReference type="Proteomes" id="UP001151760"/>
    </source>
</evidence>
<gene>
    <name evidence="2" type="ORF">Tco_0991123</name>
</gene>
<feature type="region of interest" description="Disordered" evidence="1">
    <location>
        <begin position="1"/>
        <end position="21"/>
    </location>
</feature>
<evidence type="ECO:0000256" key="1">
    <source>
        <dbReference type="SAM" id="MobiDB-lite"/>
    </source>
</evidence>
<evidence type="ECO:0000313" key="2">
    <source>
        <dbReference type="EMBL" id="GJT56069.1"/>
    </source>
</evidence>